<keyword evidence="2" id="KW-1185">Reference proteome</keyword>
<accession>A0A5C6CBE0</accession>
<dbReference type="RefSeq" id="WP_146595860.1">
    <property type="nucleotide sequence ID" value="NZ_SJPT01000006.1"/>
</dbReference>
<dbReference type="AlphaFoldDB" id="A0A5C6CBE0"/>
<dbReference type="EMBL" id="SJPT01000006">
    <property type="protein sequence ID" value="TWU21538.1"/>
    <property type="molecule type" value="Genomic_DNA"/>
</dbReference>
<name>A0A5C6CBE0_9BACT</name>
<organism evidence="1 2">
    <name type="scientific">Novipirellula galeiformis</name>
    <dbReference type="NCBI Taxonomy" id="2528004"/>
    <lineage>
        <taxon>Bacteria</taxon>
        <taxon>Pseudomonadati</taxon>
        <taxon>Planctomycetota</taxon>
        <taxon>Planctomycetia</taxon>
        <taxon>Pirellulales</taxon>
        <taxon>Pirellulaceae</taxon>
        <taxon>Novipirellula</taxon>
    </lineage>
</organism>
<proteinExistence type="predicted"/>
<reference evidence="1 2" key="1">
    <citation type="submission" date="2019-02" db="EMBL/GenBank/DDBJ databases">
        <title>Deep-cultivation of Planctomycetes and their phenomic and genomic characterization uncovers novel biology.</title>
        <authorList>
            <person name="Wiegand S."/>
            <person name="Jogler M."/>
            <person name="Boedeker C."/>
            <person name="Pinto D."/>
            <person name="Vollmers J."/>
            <person name="Rivas-Marin E."/>
            <person name="Kohn T."/>
            <person name="Peeters S.H."/>
            <person name="Heuer A."/>
            <person name="Rast P."/>
            <person name="Oberbeckmann S."/>
            <person name="Bunk B."/>
            <person name="Jeske O."/>
            <person name="Meyerdierks A."/>
            <person name="Storesund J.E."/>
            <person name="Kallscheuer N."/>
            <person name="Luecker S."/>
            <person name="Lage O.M."/>
            <person name="Pohl T."/>
            <person name="Merkel B.J."/>
            <person name="Hornburger P."/>
            <person name="Mueller R.-W."/>
            <person name="Bruemmer F."/>
            <person name="Labrenz M."/>
            <person name="Spormann A.M."/>
            <person name="Op Den Camp H."/>
            <person name="Overmann J."/>
            <person name="Amann R."/>
            <person name="Jetten M.S.M."/>
            <person name="Mascher T."/>
            <person name="Medema M.H."/>
            <person name="Devos D.P."/>
            <person name="Kaster A.-K."/>
            <person name="Ovreas L."/>
            <person name="Rohde M."/>
            <person name="Galperin M.Y."/>
            <person name="Jogler C."/>
        </authorList>
    </citation>
    <scope>NUCLEOTIDE SEQUENCE [LARGE SCALE GENOMIC DNA]</scope>
    <source>
        <strain evidence="1 2">Pla52o</strain>
    </source>
</reference>
<dbReference type="Proteomes" id="UP000316304">
    <property type="component" value="Unassembled WGS sequence"/>
</dbReference>
<evidence type="ECO:0000313" key="1">
    <source>
        <dbReference type="EMBL" id="TWU21538.1"/>
    </source>
</evidence>
<sequence length="61" mass="6421">MADESTQIEENKLNADAHVDGAVSTDGVSPFRLPMKEVANSGHLDAVAVFLTTLGLHMVVA</sequence>
<comment type="caution">
    <text evidence="1">The sequence shown here is derived from an EMBL/GenBank/DDBJ whole genome shotgun (WGS) entry which is preliminary data.</text>
</comment>
<gene>
    <name evidence="1" type="ORF">Pla52o_37250</name>
</gene>
<protein>
    <submittedName>
        <fullName evidence="1">Uncharacterized protein</fullName>
    </submittedName>
</protein>
<evidence type="ECO:0000313" key="2">
    <source>
        <dbReference type="Proteomes" id="UP000316304"/>
    </source>
</evidence>